<feature type="compositionally biased region" description="Polar residues" evidence="1">
    <location>
        <begin position="53"/>
        <end position="66"/>
    </location>
</feature>
<gene>
    <name evidence="2" type="ORF">A4E84_13155</name>
</gene>
<dbReference type="EMBL" id="CP015098">
    <property type="protein sequence ID" value="AMW10379.1"/>
    <property type="molecule type" value="Genomic_DNA"/>
</dbReference>
<accession>A0A143BZV8</accession>
<dbReference type="Proteomes" id="UP000076096">
    <property type="component" value="Chromosome"/>
</dbReference>
<dbReference type="KEGG" id="stsi:A4E84_13155"/>
<keyword evidence="3" id="KW-1185">Reference proteome</keyword>
<feature type="compositionally biased region" description="Low complexity" evidence="1">
    <location>
        <begin position="1"/>
        <end position="19"/>
    </location>
</feature>
<name>A0A143BZV8_9ACTN</name>
<dbReference type="AlphaFoldDB" id="A0A143BZV8"/>
<reference evidence="3" key="1">
    <citation type="submission" date="2016-04" db="EMBL/GenBank/DDBJ databases">
        <authorList>
            <person name="Zhang B."/>
        </authorList>
    </citation>
    <scope>NUCLEOTIDE SEQUENCE [LARGE SCALE GENOMIC DNA]</scope>
    <source>
        <strain evidence="3">S10</strain>
    </source>
</reference>
<feature type="region of interest" description="Disordered" evidence="1">
    <location>
        <begin position="1"/>
        <end position="78"/>
    </location>
</feature>
<evidence type="ECO:0000313" key="3">
    <source>
        <dbReference type="Proteomes" id="UP000076096"/>
    </source>
</evidence>
<evidence type="ECO:0000256" key="1">
    <source>
        <dbReference type="SAM" id="MobiDB-lite"/>
    </source>
</evidence>
<evidence type="ECO:0000313" key="2">
    <source>
        <dbReference type="EMBL" id="AMW10379.1"/>
    </source>
</evidence>
<organism evidence="2 3">
    <name type="scientific">Streptomyces qaidamensis</name>
    <dbReference type="NCBI Taxonomy" id="1783515"/>
    <lineage>
        <taxon>Bacteria</taxon>
        <taxon>Bacillati</taxon>
        <taxon>Actinomycetota</taxon>
        <taxon>Actinomycetes</taxon>
        <taxon>Kitasatosporales</taxon>
        <taxon>Streptomycetaceae</taxon>
        <taxon>Streptomyces</taxon>
        <taxon>Streptomyces aurantiacus group</taxon>
    </lineage>
</organism>
<proteinExistence type="predicted"/>
<protein>
    <submittedName>
        <fullName evidence="2">Uncharacterized protein</fullName>
    </submittedName>
</protein>
<sequence>MSEVMAAAVAARPTAPSVTRAVRTTPEASPARAGETTCWVATPTKVQPRPSPSAHQVTTGRQNHQDQAGPGSPRERRW</sequence>